<feature type="transmembrane region" description="Helical" evidence="1">
    <location>
        <begin position="973"/>
        <end position="995"/>
    </location>
</feature>
<feature type="transmembrane region" description="Helical" evidence="1">
    <location>
        <begin position="430"/>
        <end position="452"/>
    </location>
</feature>
<feature type="transmembrane region" description="Helical" evidence="1">
    <location>
        <begin position="385"/>
        <end position="409"/>
    </location>
</feature>
<dbReference type="GO" id="GO:0005886">
    <property type="term" value="C:plasma membrane"/>
    <property type="evidence" value="ECO:0007669"/>
    <property type="project" value="TreeGrafter"/>
</dbReference>
<feature type="transmembrane region" description="Helical" evidence="1">
    <location>
        <begin position="515"/>
        <end position="534"/>
    </location>
</feature>
<dbReference type="STRING" id="1303921.BSEPE_1018"/>
<evidence type="ECO:0000256" key="1">
    <source>
        <dbReference type="SAM" id="Phobius"/>
    </source>
</evidence>
<dbReference type="Gene3D" id="1.20.1640.10">
    <property type="entry name" value="Multidrug efflux transporter AcrB transmembrane domain"/>
    <property type="match status" value="2"/>
</dbReference>
<dbReference type="Pfam" id="PF00873">
    <property type="entry name" value="ACR_tran"/>
    <property type="match status" value="1"/>
</dbReference>
<dbReference type="Gene3D" id="3.30.70.1320">
    <property type="entry name" value="Multidrug efflux transporter AcrB pore domain like"/>
    <property type="match status" value="1"/>
</dbReference>
<reference evidence="2 3" key="1">
    <citation type="journal article" date="2000" name="Mar. Ecol. Prog. Ser.">
        <title>Phylogenetic characterization of endosymbionts in three hydrothermal vent mussels: influence on host distributions.</title>
        <authorList>
            <person name="Fujiwara Y."/>
            <person name="Takai K."/>
            <person name="Uematsu K."/>
            <person name="Tsuchida S."/>
            <person name="Hunt J.C."/>
            <person name="Hashimoto J."/>
        </authorList>
    </citation>
    <scope>NUCLEOTIDE SEQUENCE [LARGE SCALE GENOMIC DNA]</scope>
    <source>
        <strain evidence="2 3">Myojin Knoll</strain>
    </source>
</reference>
<dbReference type="EMBL" id="AP013042">
    <property type="protein sequence ID" value="BAS68009.1"/>
    <property type="molecule type" value="Genomic_DNA"/>
</dbReference>
<dbReference type="InterPro" id="IPR001036">
    <property type="entry name" value="Acrflvin-R"/>
</dbReference>
<proteinExistence type="predicted"/>
<dbReference type="PANTHER" id="PTHR32063:SF33">
    <property type="entry name" value="RND SUPERFAMILY EFFLUX PUMP PERMEASE COMPONENT"/>
    <property type="match status" value="1"/>
</dbReference>
<dbReference type="SUPFAM" id="SSF82693">
    <property type="entry name" value="Multidrug efflux transporter AcrB pore domain, PN1, PN2, PC1 and PC2 subdomains"/>
    <property type="match status" value="2"/>
</dbReference>
<dbReference type="RefSeq" id="WP_066044794.1">
    <property type="nucleotide sequence ID" value="NZ_AP013042.1"/>
</dbReference>
<feature type="transmembrane region" description="Helical" evidence="1">
    <location>
        <begin position="359"/>
        <end position="379"/>
    </location>
</feature>
<feature type="transmembrane region" description="Helical" evidence="1">
    <location>
        <begin position="839"/>
        <end position="858"/>
    </location>
</feature>
<dbReference type="SUPFAM" id="SSF82714">
    <property type="entry name" value="Multidrug efflux transporter AcrB TolC docking domain, DN and DC subdomains"/>
    <property type="match status" value="2"/>
</dbReference>
<dbReference type="SUPFAM" id="SSF82866">
    <property type="entry name" value="Multidrug efflux transporter AcrB transmembrane domain"/>
    <property type="match status" value="2"/>
</dbReference>
<dbReference type="InterPro" id="IPR027463">
    <property type="entry name" value="AcrB_DN_DC_subdom"/>
</dbReference>
<evidence type="ECO:0000313" key="3">
    <source>
        <dbReference type="Proteomes" id="UP000067399"/>
    </source>
</evidence>
<dbReference type="Gene3D" id="3.30.70.1430">
    <property type="entry name" value="Multidrug efflux transporter AcrB pore domain"/>
    <property type="match status" value="2"/>
</dbReference>
<feature type="transmembrane region" description="Helical" evidence="1">
    <location>
        <begin position="333"/>
        <end position="352"/>
    </location>
</feature>
<feature type="transmembrane region" description="Helical" evidence="1">
    <location>
        <begin position="889"/>
        <end position="918"/>
    </location>
</feature>
<dbReference type="GO" id="GO:0042910">
    <property type="term" value="F:xenobiotic transmembrane transporter activity"/>
    <property type="evidence" value="ECO:0007669"/>
    <property type="project" value="TreeGrafter"/>
</dbReference>
<dbReference type="PANTHER" id="PTHR32063">
    <property type="match status" value="1"/>
</dbReference>
<protein>
    <submittedName>
        <fullName evidence="2">Cation/multidrug efflux pump</fullName>
    </submittedName>
</protein>
<dbReference type="Proteomes" id="UP000067399">
    <property type="component" value="Chromosome"/>
</dbReference>
<name>A0A0P0USE5_9GAMM</name>
<keyword evidence="1" id="KW-0812">Transmembrane</keyword>
<keyword evidence="3" id="KW-1185">Reference proteome</keyword>
<dbReference type="AlphaFoldDB" id="A0A0P0USE5"/>
<gene>
    <name evidence="2" type="ORF">BSEPE_1018</name>
</gene>
<keyword evidence="1" id="KW-0472">Membrane</keyword>
<feature type="transmembrane region" description="Helical" evidence="1">
    <location>
        <begin position="865"/>
        <end position="883"/>
    </location>
</feature>
<dbReference type="Gene3D" id="3.30.2090.10">
    <property type="entry name" value="Multidrug efflux transporter AcrB TolC docking domain, DN and DC subdomains"/>
    <property type="match status" value="2"/>
</dbReference>
<dbReference type="OrthoDB" id="5287122at2"/>
<evidence type="ECO:0000313" key="2">
    <source>
        <dbReference type="EMBL" id="BAS68009.1"/>
    </source>
</evidence>
<keyword evidence="1" id="KW-1133">Transmembrane helix</keyword>
<feature type="transmembrane region" description="Helical" evidence="1">
    <location>
        <begin position="939"/>
        <end position="961"/>
    </location>
</feature>
<feature type="transmembrane region" description="Helical" evidence="1">
    <location>
        <begin position="14"/>
        <end position="33"/>
    </location>
</feature>
<dbReference type="PRINTS" id="PR00702">
    <property type="entry name" value="ACRIFLAVINRP"/>
</dbReference>
<accession>A0A0P0USE5</accession>
<feature type="transmembrane region" description="Helical" evidence="1">
    <location>
        <begin position="458"/>
        <end position="481"/>
    </location>
</feature>
<dbReference type="Gene3D" id="3.30.70.1440">
    <property type="entry name" value="Multidrug efflux transporter AcrB pore domain"/>
    <property type="match status" value="1"/>
</dbReference>
<reference evidence="2 3" key="2">
    <citation type="journal article" date="2016" name="ISME J.">
        <title>Heterogeneous composition of key metabolic gene clusters in a vent mussel symbiont population.</title>
        <authorList>
            <person name="Ikuta T."/>
            <person name="Takaki Y."/>
            <person name="Nagai Y."/>
            <person name="Shimamura S."/>
            <person name="Tsuda M."/>
            <person name="Kawagucci S."/>
            <person name="Aoki Y."/>
            <person name="Inoue K."/>
            <person name="Teruya M."/>
            <person name="Satou K."/>
            <person name="Teruya K."/>
            <person name="Shimoji M."/>
            <person name="Tamotsu H."/>
            <person name="Hirano T."/>
            <person name="Maruyama T."/>
            <person name="Yoshida T."/>
        </authorList>
    </citation>
    <scope>NUCLEOTIDE SEQUENCE [LARGE SCALE GENOMIC DNA]</scope>
    <source>
        <strain evidence="2 3">Myojin Knoll</strain>
    </source>
</reference>
<dbReference type="KEGG" id="ebh:BSEPE_1018"/>
<organism evidence="2 3">
    <name type="scientific">endosymbiont of Bathymodiolus septemdierum str. Myojin knoll</name>
    <dbReference type="NCBI Taxonomy" id="1303921"/>
    <lineage>
        <taxon>Bacteria</taxon>
        <taxon>Pseudomonadati</taxon>
        <taxon>Pseudomonadota</taxon>
        <taxon>Gammaproteobacteria</taxon>
        <taxon>sulfur-oxidizing symbionts</taxon>
    </lineage>
</organism>
<sequence length="1011" mass="112095">MDNFLNFFVKQKKLALAFTISIISVGLLILNGIQRNQFPIVDLEIMIVTTAYPGASPEDVEKNVTNLIEDELRGVTGIDKYTSTSSEGLSVIVITLDQDLDDTKSVKQEVREAINRVRSFPVEVVDLPKVTDAQPSRGILRVGIGAKYLNYEQLRNKVDDISHYLERVEGVSEVAKDGYLDKQIQIHLNPDKLNQYKLSLNEVINSVSSRNKRYTVGTNHNKINEKNIVVLAKFGNDAPLEDVVLKSTFNGPVIHLSDVATIVDGNVEQTDIVRINGKKGFILTIFKHDYADVIDTVDLVQNELEAFNQKNNNQLQFSYSSNESSRVKNRLEIVTNNGAIGLLMVLIVLSVFLNLKTAFWVALSLPVSLLGTVLLLGVFGENINLISLAAMILVLGIVVDDSIVVAESIHHYKQKGLRGVEAAVIGLKRVIMPVITTITTTILVFSSMFLMGGTMGKFIYVIPLVVIFALLLSLSEVLIALPAHLVSTKEEIVQKSWFNKVESYFSVVIARVLKWRYLAVGVFVFVLGFSLYFAKNNMQFVLFPAIGADSIHAKMQMSKSSSLSHTEITSKQVEALINEVVGENIRSVSNDVSRTKAAFNIDLINVNQRTESAMTLLKRLKARAYEVKGVEKLTFSVKRPGPPQGEDIQIGLIGSNDIQRQSASNQLEQIMSNITGIDNLDRDDEPGKERLEVVLDFAKMARLNVDLLSVSNYLKTAFTGIDITHVRQGQTDVSFRLYLGDGENSQAFIKQLKISNKTGNLVPITQFSKVRLIQGEPNFNHFDGQRATVISASVNDEIINLSGVTKKILTQLNAGENYLDIEVKVEGGSEDTQKSMQDFIKAFIFSILGIYLLLLLLFNSYTQPLLVLSAIPFALVGVIWAFFLHGEPLSFFAVLGTLALVGVIVNDSLVLVNHLNFLKQQDPTLDIHKWIVQGTTDRLRAVVLTTLTTLAGIIPLAYGIGGVDFLLQPMALALGYGLLFGTLMTLVLLPCLYLMNYDFVNWIARFRKQNT</sequence>